<dbReference type="InterPro" id="IPR051784">
    <property type="entry name" value="Nod_factor_ABC_transporter"/>
</dbReference>
<evidence type="ECO:0000256" key="4">
    <source>
        <dbReference type="ARBA" id="ARBA00023136"/>
    </source>
</evidence>
<gene>
    <name evidence="8" type="ORF">GCM10009789_70700</name>
</gene>
<keyword evidence="4 6" id="KW-0472">Membrane</keyword>
<feature type="transmembrane region" description="Helical" evidence="6">
    <location>
        <begin position="238"/>
        <end position="258"/>
    </location>
</feature>
<evidence type="ECO:0000256" key="6">
    <source>
        <dbReference type="RuleBase" id="RU361157"/>
    </source>
</evidence>
<dbReference type="RefSeq" id="WP_344221076.1">
    <property type="nucleotide sequence ID" value="NZ_BAAAOS010000056.1"/>
</dbReference>
<feature type="transmembrane region" description="Helical" evidence="6">
    <location>
        <begin position="148"/>
        <end position="173"/>
    </location>
</feature>
<evidence type="ECO:0000256" key="3">
    <source>
        <dbReference type="ARBA" id="ARBA00022989"/>
    </source>
</evidence>
<evidence type="ECO:0000256" key="5">
    <source>
        <dbReference type="ARBA" id="ARBA00023251"/>
    </source>
</evidence>
<evidence type="ECO:0000256" key="1">
    <source>
        <dbReference type="ARBA" id="ARBA00004141"/>
    </source>
</evidence>
<keyword evidence="9" id="KW-1185">Reference proteome</keyword>
<comment type="similarity">
    <text evidence="6">Belongs to the ABC-2 integral membrane protein family.</text>
</comment>
<comment type="subcellular location">
    <subcellularLocation>
        <location evidence="6">Cell membrane</location>
        <topology evidence="6">Multi-pass membrane protein</topology>
    </subcellularLocation>
    <subcellularLocation>
        <location evidence="1">Membrane</location>
        <topology evidence="1">Multi-pass membrane protein</topology>
    </subcellularLocation>
</comment>
<dbReference type="Pfam" id="PF01061">
    <property type="entry name" value="ABC2_membrane"/>
    <property type="match status" value="1"/>
</dbReference>
<keyword evidence="6" id="KW-0813">Transport</keyword>
<comment type="caution">
    <text evidence="8">The sequence shown here is derived from an EMBL/GenBank/DDBJ whole genome shotgun (WGS) entry which is preliminary data.</text>
</comment>
<dbReference type="Proteomes" id="UP001500393">
    <property type="component" value="Unassembled WGS sequence"/>
</dbReference>
<organism evidence="8 9">
    <name type="scientific">Kribbella sancticallisti</name>
    <dbReference type="NCBI Taxonomy" id="460087"/>
    <lineage>
        <taxon>Bacteria</taxon>
        <taxon>Bacillati</taxon>
        <taxon>Actinomycetota</taxon>
        <taxon>Actinomycetes</taxon>
        <taxon>Propionibacteriales</taxon>
        <taxon>Kribbellaceae</taxon>
        <taxon>Kribbella</taxon>
    </lineage>
</organism>
<evidence type="ECO:0000256" key="2">
    <source>
        <dbReference type="ARBA" id="ARBA00022692"/>
    </source>
</evidence>
<evidence type="ECO:0000313" key="8">
    <source>
        <dbReference type="EMBL" id="GAA1606362.1"/>
    </source>
</evidence>
<dbReference type="PANTHER" id="PTHR43229">
    <property type="entry name" value="NODULATION PROTEIN J"/>
    <property type="match status" value="1"/>
</dbReference>
<dbReference type="InterPro" id="IPR000412">
    <property type="entry name" value="ABC_2_transport"/>
</dbReference>
<dbReference type="PIRSF" id="PIRSF006648">
    <property type="entry name" value="DrrB"/>
    <property type="match status" value="1"/>
</dbReference>
<dbReference type="InterPro" id="IPR013525">
    <property type="entry name" value="ABC2_TM"/>
</dbReference>
<sequence>MTVQSLTPPQHPGQVLRETWIVFNRAMRLSLRNPMWSILMLSQPLMYLFLFGPLLKPITAQISEGATTNAYQVFIPGLIVQLGMFGAMFVGFGLIAEYRAGVIEADRVTPASRIALMAGRVLRDVVVLVVQSVLLLLASIPLGLRAPWGGVLLSLVIVALLGATFASLSYSVALITKSEDALAPLLNGIAMPLLLLSGILLPMQIGPTWLQRLSDISPLKHVVNGVRALFRGDIGSSASLWGLFWVVLLTVVGLAVGARTFRKESA</sequence>
<name>A0ABN2EGQ8_9ACTN</name>
<dbReference type="PANTHER" id="PTHR43229:SF2">
    <property type="entry name" value="NODULATION PROTEIN J"/>
    <property type="match status" value="1"/>
</dbReference>
<proteinExistence type="inferred from homology"/>
<keyword evidence="6" id="KW-1003">Cell membrane</keyword>
<reference evidence="8 9" key="1">
    <citation type="journal article" date="2019" name="Int. J. Syst. Evol. Microbiol.">
        <title>The Global Catalogue of Microorganisms (GCM) 10K type strain sequencing project: providing services to taxonomists for standard genome sequencing and annotation.</title>
        <authorList>
            <consortium name="The Broad Institute Genomics Platform"/>
            <consortium name="The Broad Institute Genome Sequencing Center for Infectious Disease"/>
            <person name="Wu L."/>
            <person name="Ma J."/>
        </authorList>
    </citation>
    <scope>NUCLEOTIDE SEQUENCE [LARGE SCALE GENOMIC DNA]</scope>
    <source>
        <strain evidence="8 9">JCM 14969</strain>
    </source>
</reference>
<evidence type="ECO:0000259" key="7">
    <source>
        <dbReference type="PROSITE" id="PS51012"/>
    </source>
</evidence>
<keyword evidence="3 6" id="KW-1133">Transmembrane helix</keyword>
<feature type="transmembrane region" description="Helical" evidence="6">
    <location>
        <begin position="35"/>
        <end position="55"/>
    </location>
</feature>
<dbReference type="InterPro" id="IPR047817">
    <property type="entry name" value="ABC2_TM_bact-type"/>
</dbReference>
<feature type="transmembrane region" description="Helical" evidence="6">
    <location>
        <begin position="121"/>
        <end position="142"/>
    </location>
</feature>
<feature type="transmembrane region" description="Helical" evidence="6">
    <location>
        <begin position="185"/>
        <end position="205"/>
    </location>
</feature>
<keyword evidence="2 6" id="KW-0812">Transmembrane</keyword>
<keyword evidence="5" id="KW-0046">Antibiotic resistance</keyword>
<accession>A0ABN2EGQ8</accession>
<feature type="domain" description="ABC transmembrane type-2" evidence="7">
    <location>
        <begin position="35"/>
        <end position="264"/>
    </location>
</feature>
<dbReference type="PRINTS" id="PR00164">
    <property type="entry name" value="ABC2TRNSPORT"/>
</dbReference>
<dbReference type="EMBL" id="BAAAOS010000056">
    <property type="protein sequence ID" value="GAA1606362.1"/>
    <property type="molecule type" value="Genomic_DNA"/>
</dbReference>
<protein>
    <recommendedName>
        <fullName evidence="6">Transport permease protein</fullName>
    </recommendedName>
</protein>
<evidence type="ECO:0000313" key="9">
    <source>
        <dbReference type="Proteomes" id="UP001500393"/>
    </source>
</evidence>
<feature type="transmembrane region" description="Helical" evidence="6">
    <location>
        <begin position="75"/>
        <end position="100"/>
    </location>
</feature>
<dbReference type="PROSITE" id="PS51012">
    <property type="entry name" value="ABC_TM2"/>
    <property type="match status" value="1"/>
</dbReference>